<evidence type="ECO:0000313" key="3">
    <source>
        <dbReference type="Proteomes" id="UP001165090"/>
    </source>
</evidence>
<feature type="region of interest" description="Disordered" evidence="1">
    <location>
        <begin position="1"/>
        <end position="43"/>
    </location>
</feature>
<reference evidence="2 3" key="1">
    <citation type="journal article" date="2023" name="IScience">
        <title>Expanded male sex-determining region conserved during the evolution of homothallism in the green alga Volvox.</title>
        <authorList>
            <person name="Yamamoto K."/>
            <person name="Matsuzaki R."/>
            <person name="Mahakham W."/>
            <person name="Heman W."/>
            <person name="Sekimoto H."/>
            <person name="Kawachi M."/>
            <person name="Minakuchi Y."/>
            <person name="Toyoda A."/>
            <person name="Nozaki H."/>
        </authorList>
    </citation>
    <scope>NUCLEOTIDE SEQUENCE [LARGE SCALE GENOMIC DNA]</scope>
    <source>
        <strain evidence="2 3">NIES-4468</strain>
    </source>
</reference>
<organism evidence="2 3">
    <name type="scientific">Volvox africanus</name>
    <dbReference type="NCBI Taxonomy" id="51714"/>
    <lineage>
        <taxon>Eukaryota</taxon>
        <taxon>Viridiplantae</taxon>
        <taxon>Chlorophyta</taxon>
        <taxon>core chlorophytes</taxon>
        <taxon>Chlorophyceae</taxon>
        <taxon>CS clade</taxon>
        <taxon>Chlamydomonadales</taxon>
        <taxon>Volvocaceae</taxon>
        <taxon>Volvox</taxon>
    </lineage>
</organism>
<evidence type="ECO:0000313" key="2">
    <source>
        <dbReference type="EMBL" id="GLI69614.1"/>
    </source>
</evidence>
<dbReference type="EMBL" id="BSDZ01000086">
    <property type="protein sequence ID" value="GLI69614.1"/>
    <property type="molecule type" value="Genomic_DNA"/>
</dbReference>
<protein>
    <submittedName>
        <fullName evidence="2">Uncharacterized protein</fullName>
    </submittedName>
</protein>
<sequence>MVFGMGKDKKPAEEAKQGDSLPAVPNVSSTQPDSFTSDPVLSQMPRPSSVFEFGTLVQVGSEYMRGVCTGDNPDAIQACTWTIEEAQGKPKEKKHVFRVEF</sequence>
<feature type="compositionally biased region" description="Polar residues" evidence="1">
    <location>
        <begin position="26"/>
        <end position="40"/>
    </location>
</feature>
<proteinExistence type="predicted"/>
<dbReference type="Proteomes" id="UP001165090">
    <property type="component" value="Unassembled WGS sequence"/>
</dbReference>
<accession>A0ABQ5SIM3</accession>
<keyword evidence="3" id="KW-1185">Reference proteome</keyword>
<comment type="caution">
    <text evidence="2">The sequence shown here is derived from an EMBL/GenBank/DDBJ whole genome shotgun (WGS) entry which is preliminary data.</text>
</comment>
<feature type="compositionally biased region" description="Basic and acidic residues" evidence="1">
    <location>
        <begin position="1"/>
        <end position="17"/>
    </location>
</feature>
<name>A0ABQ5SIM3_9CHLO</name>
<evidence type="ECO:0000256" key="1">
    <source>
        <dbReference type="SAM" id="MobiDB-lite"/>
    </source>
</evidence>
<gene>
    <name evidence="2" type="ORF">VaNZ11_014281</name>
</gene>